<name>A0A9P6EC24_9AGAR</name>
<dbReference type="PANTHER" id="PTHR38846:SF1">
    <property type="entry name" value="C3H1-TYPE DOMAIN-CONTAINING PROTEIN"/>
    <property type="match status" value="1"/>
</dbReference>
<evidence type="ECO:0000313" key="2">
    <source>
        <dbReference type="EMBL" id="KAF9526691.1"/>
    </source>
</evidence>
<dbReference type="OrthoDB" id="6105938at2759"/>
<sequence>MNSNRPLFDFFDRWSKEFTYDLSQPANSEFARLSDTMGWTKTCDAKENAYREFKDALTKQFNFNYGTDENCFESWKLLCVNIGIDPVPDTLEAVRKVVKKTYVNLVDLTDGFEGGRKIPVFQTELALSKYTKLNKRVFPRGNAHAGGLLKHLLRRIRAPPQHSPAPGVSRARKRRSGS</sequence>
<proteinExistence type="predicted"/>
<comment type="caution">
    <text evidence="2">The sequence shown here is derived from an EMBL/GenBank/DDBJ whole genome shotgun (WGS) entry which is preliminary data.</text>
</comment>
<reference evidence="2" key="1">
    <citation type="submission" date="2020-11" db="EMBL/GenBank/DDBJ databases">
        <authorList>
            <consortium name="DOE Joint Genome Institute"/>
            <person name="Ahrendt S."/>
            <person name="Riley R."/>
            <person name="Andreopoulos W."/>
            <person name="Labutti K."/>
            <person name="Pangilinan J."/>
            <person name="Ruiz-Duenas F.J."/>
            <person name="Barrasa J.M."/>
            <person name="Sanchez-Garcia M."/>
            <person name="Camarero S."/>
            <person name="Miyauchi S."/>
            <person name="Serrano A."/>
            <person name="Linde D."/>
            <person name="Babiker R."/>
            <person name="Drula E."/>
            <person name="Ayuso-Fernandez I."/>
            <person name="Pacheco R."/>
            <person name="Padilla G."/>
            <person name="Ferreira P."/>
            <person name="Barriuso J."/>
            <person name="Kellner H."/>
            <person name="Castanera R."/>
            <person name="Alfaro M."/>
            <person name="Ramirez L."/>
            <person name="Pisabarro A.G."/>
            <person name="Kuo A."/>
            <person name="Tritt A."/>
            <person name="Lipzen A."/>
            <person name="He G."/>
            <person name="Yan M."/>
            <person name="Ng V."/>
            <person name="Cullen D."/>
            <person name="Martin F."/>
            <person name="Rosso M.-N."/>
            <person name="Henrissat B."/>
            <person name="Hibbett D."/>
            <person name="Martinez A.T."/>
            <person name="Grigoriev I.V."/>
        </authorList>
    </citation>
    <scope>NUCLEOTIDE SEQUENCE</scope>
    <source>
        <strain evidence="2">CBS 506.95</strain>
    </source>
</reference>
<dbReference type="PANTHER" id="PTHR38846">
    <property type="entry name" value="C3H1-TYPE DOMAIN-CONTAINING PROTEIN"/>
    <property type="match status" value="1"/>
</dbReference>
<keyword evidence="3" id="KW-1185">Reference proteome</keyword>
<evidence type="ECO:0000313" key="3">
    <source>
        <dbReference type="Proteomes" id="UP000807306"/>
    </source>
</evidence>
<gene>
    <name evidence="2" type="ORF">CPB83DRAFT_816601</name>
</gene>
<dbReference type="EMBL" id="MU157868">
    <property type="protein sequence ID" value="KAF9526691.1"/>
    <property type="molecule type" value="Genomic_DNA"/>
</dbReference>
<accession>A0A9P6EC24</accession>
<evidence type="ECO:0000256" key="1">
    <source>
        <dbReference type="SAM" id="MobiDB-lite"/>
    </source>
</evidence>
<dbReference type="Proteomes" id="UP000807306">
    <property type="component" value="Unassembled WGS sequence"/>
</dbReference>
<dbReference type="AlphaFoldDB" id="A0A9P6EC24"/>
<organism evidence="2 3">
    <name type="scientific">Crepidotus variabilis</name>
    <dbReference type="NCBI Taxonomy" id="179855"/>
    <lineage>
        <taxon>Eukaryota</taxon>
        <taxon>Fungi</taxon>
        <taxon>Dikarya</taxon>
        <taxon>Basidiomycota</taxon>
        <taxon>Agaricomycotina</taxon>
        <taxon>Agaricomycetes</taxon>
        <taxon>Agaricomycetidae</taxon>
        <taxon>Agaricales</taxon>
        <taxon>Agaricineae</taxon>
        <taxon>Crepidotaceae</taxon>
        <taxon>Crepidotus</taxon>
    </lineage>
</organism>
<feature type="region of interest" description="Disordered" evidence="1">
    <location>
        <begin position="159"/>
        <end position="178"/>
    </location>
</feature>
<protein>
    <submittedName>
        <fullName evidence="2">Uncharacterized protein</fullName>
    </submittedName>
</protein>